<organism evidence="6 7">
    <name type="scientific">Eragrostis curvula</name>
    <name type="common">weeping love grass</name>
    <dbReference type="NCBI Taxonomy" id="38414"/>
    <lineage>
        <taxon>Eukaryota</taxon>
        <taxon>Viridiplantae</taxon>
        <taxon>Streptophyta</taxon>
        <taxon>Embryophyta</taxon>
        <taxon>Tracheophyta</taxon>
        <taxon>Spermatophyta</taxon>
        <taxon>Magnoliopsida</taxon>
        <taxon>Liliopsida</taxon>
        <taxon>Poales</taxon>
        <taxon>Poaceae</taxon>
        <taxon>PACMAD clade</taxon>
        <taxon>Chloridoideae</taxon>
        <taxon>Eragrostideae</taxon>
        <taxon>Eragrostidinae</taxon>
        <taxon>Eragrostis</taxon>
    </lineage>
</organism>
<comment type="caution">
    <text evidence="6">The sequence shown here is derived from an EMBL/GenBank/DDBJ whole genome shotgun (WGS) entry which is preliminary data.</text>
</comment>
<dbReference type="OrthoDB" id="1738928at2759"/>
<evidence type="ECO:0000256" key="1">
    <source>
        <dbReference type="ARBA" id="ARBA00004123"/>
    </source>
</evidence>
<dbReference type="Proteomes" id="UP000324897">
    <property type="component" value="Chromosome 6"/>
</dbReference>
<gene>
    <name evidence="6" type="ORF">EJB05_01549</name>
</gene>
<dbReference type="Gramene" id="TVU50187">
    <property type="protein sequence ID" value="TVU50187"/>
    <property type="gene ID" value="EJB05_01549"/>
</dbReference>
<feature type="region of interest" description="Disordered" evidence="4">
    <location>
        <begin position="184"/>
        <end position="247"/>
    </location>
</feature>
<keyword evidence="7" id="KW-1185">Reference proteome</keyword>
<feature type="region of interest" description="Disordered" evidence="4">
    <location>
        <begin position="260"/>
        <end position="288"/>
    </location>
</feature>
<dbReference type="InterPro" id="IPR045144">
    <property type="entry name" value="TAF4"/>
</dbReference>
<dbReference type="PANTHER" id="PTHR15138:SF14">
    <property type="entry name" value="TRANSCRIPTION INITIATION FACTOR TFIID SUBUNIT 4"/>
    <property type="match status" value="1"/>
</dbReference>
<dbReference type="Pfam" id="PF12174">
    <property type="entry name" value="RST"/>
    <property type="match status" value="1"/>
</dbReference>
<evidence type="ECO:0000256" key="3">
    <source>
        <dbReference type="SAM" id="Coils"/>
    </source>
</evidence>
<feature type="coiled-coil region" evidence="3">
    <location>
        <begin position="347"/>
        <end position="423"/>
    </location>
</feature>
<dbReference type="InterPro" id="IPR022003">
    <property type="entry name" value="RST"/>
</dbReference>
<dbReference type="GO" id="GO:0005669">
    <property type="term" value="C:transcription factor TFIID complex"/>
    <property type="evidence" value="ECO:0007669"/>
    <property type="project" value="InterPro"/>
</dbReference>
<feature type="compositionally biased region" description="Polar residues" evidence="4">
    <location>
        <begin position="184"/>
        <end position="222"/>
    </location>
</feature>
<feature type="compositionally biased region" description="Low complexity" evidence="4">
    <location>
        <begin position="260"/>
        <end position="274"/>
    </location>
</feature>
<evidence type="ECO:0000313" key="7">
    <source>
        <dbReference type="Proteomes" id="UP000324897"/>
    </source>
</evidence>
<sequence length="453" mass="49342">MEVVKQVNKLGNKHVNVTDPLSLPKEAEGSNNEQPVKVEQDNSHHQQEQLQLENQLQQAETNSFQLAEKETGYFGQQSFASSSVDVAHPSADQQNVKQTVAQQAPAGGQDTRKGPFIALNMLISILQAHLDRDKDMQLQTLWAKLRRNEVGIEDFLRVIRNIVGDQMLMQAAHRVSLQRYGPVQTSKQANPGQHSLFSQQIPSSVSERPTDQGTSSRGTKNARSPPALDQAAKRARTTADDSEAEHGVGLNVSKMGEAMSSAGATGGASAIGESHAGTPGGQKSRLPSWSEMLDRGFSSDLLSDPTTDMTSAFMHATIDCVASLKTVYNQYAKLLEAEASPSSAEEVHRLQHELAEERKNTMRLKTEKAVILTTMTEFSEKAEAHLVEVARLKKDIANLAASNDQLNNALKEAKEVASASQDASAALQSMMEDAFKSLNSLMEKLEMKTPSGR</sequence>
<feature type="region of interest" description="Disordered" evidence="4">
    <location>
        <begin position="1"/>
        <end position="47"/>
    </location>
</feature>
<feature type="compositionally biased region" description="Basic and acidic residues" evidence="4">
    <location>
        <begin position="36"/>
        <end position="47"/>
    </location>
</feature>
<name>A0A5J9WQI7_9POAL</name>
<dbReference type="GO" id="GO:0003677">
    <property type="term" value="F:DNA binding"/>
    <property type="evidence" value="ECO:0007669"/>
    <property type="project" value="TreeGrafter"/>
</dbReference>
<evidence type="ECO:0000313" key="6">
    <source>
        <dbReference type="EMBL" id="TVU50187.1"/>
    </source>
</evidence>
<evidence type="ECO:0000259" key="5">
    <source>
        <dbReference type="PROSITE" id="PS51879"/>
    </source>
</evidence>
<dbReference type="EMBL" id="RWGY01000002">
    <property type="protein sequence ID" value="TVU50187.1"/>
    <property type="molecule type" value="Genomic_DNA"/>
</dbReference>
<dbReference type="PANTHER" id="PTHR15138">
    <property type="entry name" value="TRANSCRIPTION INITIATION FACTOR TFIID SUBUNIT 4"/>
    <property type="match status" value="1"/>
</dbReference>
<feature type="non-terminal residue" evidence="6">
    <location>
        <position position="1"/>
    </location>
</feature>
<feature type="domain" description="RST" evidence="5">
    <location>
        <begin position="110"/>
        <end position="181"/>
    </location>
</feature>
<accession>A0A5J9WQI7</accession>
<reference evidence="6 7" key="1">
    <citation type="journal article" date="2019" name="Sci. Rep.">
        <title>A high-quality genome of Eragrostis curvula grass provides insights into Poaceae evolution and supports new strategies to enhance forage quality.</title>
        <authorList>
            <person name="Carballo J."/>
            <person name="Santos B.A.C.M."/>
            <person name="Zappacosta D."/>
            <person name="Garbus I."/>
            <person name="Selva J.P."/>
            <person name="Gallo C.A."/>
            <person name="Diaz A."/>
            <person name="Albertini E."/>
            <person name="Caccamo M."/>
            <person name="Echenique V."/>
        </authorList>
    </citation>
    <scope>NUCLEOTIDE SEQUENCE [LARGE SCALE GENOMIC DNA]</scope>
    <source>
        <strain evidence="7">cv. Victoria</strain>
        <tissue evidence="6">Leaf</tissue>
    </source>
</reference>
<comment type="subcellular location">
    <subcellularLocation>
        <location evidence="1">Nucleus</location>
    </subcellularLocation>
</comment>
<keyword evidence="3" id="KW-0175">Coiled coil</keyword>
<evidence type="ECO:0000256" key="2">
    <source>
        <dbReference type="ARBA" id="ARBA00023242"/>
    </source>
</evidence>
<dbReference type="GO" id="GO:0006367">
    <property type="term" value="P:transcription initiation at RNA polymerase II promoter"/>
    <property type="evidence" value="ECO:0007669"/>
    <property type="project" value="TreeGrafter"/>
</dbReference>
<dbReference type="GO" id="GO:0016251">
    <property type="term" value="F:RNA polymerase II general transcription initiation factor activity"/>
    <property type="evidence" value="ECO:0007669"/>
    <property type="project" value="TreeGrafter"/>
</dbReference>
<evidence type="ECO:0000256" key="4">
    <source>
        <dbReference type="SAM" id="MobiDB-lite"/>
    </source>
</evidence>
<dbReference type="PROSITE" id="PS51879">
    <property type="entry name" value="RST"/>
    <property type="match status" value="1"/>
</dbReference>
<keyword evidence="2" id="KW-0539">Nucleus</keyword>
<dbReference type="AlphaFoldDB" id="A0A5J9WQI7"/>
<proteinExistence type="predicted"/>
<protein>
    <recommendedName>
        <fullName evidence="5">RST domain-containing protein</fullName>
    </recommendedName>
</protein>